<dbReference type="AlphaFoldDB" id="A0A286A871"/>
<dbReference type="Proteomes" id="UP000219335">
    <property type="component" value="Unassembled WGS sequence"/>
</dbReference>
<reference evidence="1 2" key="1">
    <citation type="submission" date="2017-09" db="EMBL/GenBank/DDBJ databases">
        <authorList>
            <person name="Ehlers B."/>
            <person name="Leendertz F.H."/>
        </authorList>
    </citation>
    <scope>NUCLEOTIDE SEQUENCE [LARGE SCALE GENOMIC DNA]</scope>
    <source>
        <strain evidence="1 2">Nm42</strain>
    </source>
</reference>
<protein>
    <recommendedName>
        <fullName evidence="3">DUF3800 domain-containing protein</fullName>
    </recommendedName>
</protein>
<evidence type="ECO:0000313" key="1">
    <source>
        <dbReference type="EMBL" id="SOD18079.1"/>
    </source>
</evidence>
<dbReference type="EMBL" id="OCMU01000001">
    <property type="protein sequence ID" value="SOD18079.1"/>
    <property type="molecule type" value="Genomic_DNA"/>
</dbReference>
<evidence type="ECO:0008006" key="3">
    <source>
        <dbReference type="Google" id="ProtNLM"/>
    </source>
</evidence>
<proteinExistence type="predicted"/>
<gene>
    <name evidence="1" type="ORF">SAMN06297164_1483</name>
</gene>
<accession>A0A286A871</accession>
<dbReference type="RefSeq" id="WP_097104699.1">
    <property type="nucleotide sequence ID" value="NZ_OCMU01000001.1"/>
</dbReference>
<evidence type="ECO:0000313" key="2">
    <source>
        <dbReference type="Proteomes" id="UP000219335"/>
    </source>
</evidence>
<name>A0A286A871_9PROT</name>
<sequence>MTKVIFACDESGAKGYADKGETYPGEVGVFAGFLILDECVGDSLPKFMEIYNRYKPTKGKHHITDLDNHLKESLRQEVYQTIRDFTLPCFWYAIHVEGLHAYHISTAVIVQKANEILQEVNSEKVSHIKCGSPRTNPASMHIELFCGLYGHLIAFLEERERKEVDIEIRIDQIDNPIVEDFEAIAKKLLSQDPVVHKTTGWNTVTETKVDGEIKVELKLPQHMHIETVIRSLSIKPVGEEDGFVLAADVLANSLNHLFKNRQDVDRYSDLNTPEAVATHPLAKYLDTFNDWGVGDIVGDRLYSHPKAPKI</sequence>
<organism evidence="1 2">
    <name type="scientific">Nitrosomonas ureae</name>
    <dbReference type="NCBI Taxonomy" id="44577"/>
    <lineage>
        <taxon>Bacteria</taxon>
        <taxon>Pseudomonadati</taxon>
        <taxon>Pseudomonadota</taxon>
        <taxon>Betaproteobacteria</taxon>
        <taxon>Nitrosomonadales</taxon>
        <taxon>Nitrosomonadaceae</taxon>
        <taxon>Nitrosomonas</taxon>
    </lineage>
</organism>